<sequence>MIELYATGFCYITMLCIYAGFELIDFSSECNQNSFLSIRCLFCGELASTTIYLNDIMLVKVLSLFSLVSCCWWDLTYWSSLRSEFLFVLYIAEDFDHLSLI</sequence>
<keyword evidence="2" id="KW-1185">Reference proteome</keyword>
<organism evidence="1 2">
    <name type="scientific">Diphasiastrum complanatum</name>
    <name type="common">Issler's clubmoss</name>
    <name type="synonym">Lycopodium complanatum</name>
    <dbReference type="NCBI Taxonomy" id="34168"/>
    <lineage>
        <taxon>Eukaryota</taxon>
        <taxon>Viridiplantae</taxon>
        <taxon>Streptophyta</taxon>
        <taxon>Embryophyta</taxon>
        <taxon>Tracheophyta</taxon>
        <taxon>Lycopodiopsida</taxon>
        <taxon>Lycopodiales</taxon>
        <taxon>Lycopodiaceae</taxon>
        <taxon>Lycopodioideae</taxon>
        <taxon>Diphasiastrum</taxon>
    </lineage>
</organism>
<reference evidence="2" key="1">
    <citation type="journal article" date="2024" name="Proc. Natl. Acad. Sci. U.S.A.">
        <title>Extraordinary preservation of gene collinearity over three hundred million years revealed in homosporous lycophytes.</title>
        <authorList>
            <person name="Li C."/>
            <person name="Wickell D."/>
            <person name="Kuo L.Y."/>
            <person name="Chen X."/>
            <person name="Nie B."/>
            <person name="Liao X."/>
            <person name="Peng D."/>
            <person name="Ji J."/>
            <person name="Jenkins J."/>
            <person name="Williams M."/>
            <person name="Shu S."/>
            <person name="Plott C."/>
            <person name="Barry K."/>
            <person name="Rajasekar S."/>
            <person name="Grimwood J."/>
            <person name="Han X."/>
            <person name="Sun S."/>
            <person name="Hou Z."/>
            <person name="He W."/>
            <person name="Dai G."/>
            <person name="Sun C."/>
            <person name="Schmutz J."/>
            <person name="Leebens-Mack J.H."/>
            <person name="Li F.W."/>
            <person name="Wang L."/>
        </authorList>
    </citation>
    <scope>NUCLEOTIDE SEQUENCE [LARGE SCALE GENOMIC DNA]</scope>
    <source>
        <strain evidence="2">cv. PW_Plant_1</strain>
    </source>
</reference>
<proteinExistence type="predicted"/>
<protein>
    <submittedName>
        <fullName evidence="1">Uncharacterized protein</fullName>
    </submittedName>
</protein>
<dbReference type="EMBL" id="CM055113">
    <property type="protein sequence ID" value="KAJ7516216.1"/>
    <property type="molecule type" value="Genomic_DNA"/>
</dbReference>
<name>A0ACC2AFG0_DIPCM</name>
<evidence type="ECO:0000313" key="1">
    <source>
        <dbReference type="EMBL" id="KAJ7516216.1"/>
    </source>
</evidence>
<dbReference type="Proteomes" id="UP001162992">
    <property type="component" value="Chromosome 22"/>
</dbReference>
<accession>A0ACC2AFG0</accession>
<evidence type="ECO:0000313" key="2">
    <source>
        <dbReference type="Proteomes" id="UP001162992"/>
    </source>
</evidence>
<comment type="caution">
    <text evidence="1">The sequence shown here is derived from an EMBL/GenBank/DDBJ whole genome shotgun (WGS) entry which is preliminary data.</text>
</comment>
<gene>
    <name evidence="1" type="ORF">O6H91_22G047600</name>
</gene>